<dbReference type="RefSeq" id="WP_224604489.1">
    <property type="nucleotide sequence ID" value="NZ_JAIQXV010000001.1"/>
</dbReference>
<organism evidence="1 2">
    <name type="scientific">Deinococcus multiflagellatus</name>
    <dbReference type="NCBI Taxonomy" id="1656887"/>
    <lineage>
        <taxon>Bacteria</taxon>
        <taxon>Thermotogati</taxon>
        <taxon>Deinococcota</taxon>
        <taxon>Deinococci</taxon>
        <taxon>Deinococcales</taxon>
        <taxon>Deinococcaceae</taxon>
        <taxon>Deinococcus</taxon>
    </lineage>
</organism>
<gene>
    <name evidence="1" type="ORF">ACFP90_02310</name>
</gene>
<evidence type="ECO:0000313" key="2">
    <source>
        <dbReference type="Proteomes" id="UP001596317"/>
    </source>
</evidence>
<evidence type="ECO:0000313" key="1">
    <source>
        <dbReference type="EMBL" id="MFC6659326.1"/>
    </source>
</evidence>
<protein>
    <submittedName>
        <fullName evidence="1">Uncharacterized protein</fullName>
    </submittedName>
</protein>
<dbReference type="EMBL" id="JBHSWB010000001">
    <property type="protein sequence ID" value="MFC6659326.1"/>
    <property type="molecule type" value="Genomic_DNA"/>
</dbReference>
<accession>A0ABW1ZEN8</accession>
<reference evidence="2" key="1">
    <citation type="journal article" date="2019" name="Int. J. Syst. Evol. Microbiol.">
        <title>The Global Catalogue of Microorganisms (GCM) 10K type strain sequencing project: providing services to taxonomists for standard genome sequencing and annotation.</title>
        <authorList>
            <consortium name="The Broad Institute Genomics Platform"/>
            <consortium name="The Broad Institute Genome Sequencing Center for Infectious Disease"/>
            <person name="Wu L."/>
            <person name="Ma J."/>
        </authorList>
    </citation>
    <scope>NUCLEOTIDE SEQUENCE [LARGE SCALE GENOMIC DNA]</scope>
    <source>
        <strain evidence="2">CCUG 63830</strain>
    </source>
</reference>
<sequence>MKNEYLVRAHRTETKLDTRDNLMSQLDVQVPADALEFLRAAHNAQETKDVTFQVQVVNTRDGDYRTLKFTSKGSKMKDFVPVATLEKFCDPHDNLTALFDRAAFELNLIVEVKERQRPDAKPLFEEEEQEPTVIVAGVLNAPKEVLALPGTEDIQDAEFVDAFPAAFLDACTADQLGQLFAHLNFGKLTDPTEEELAGARAKLLKYWHLLEGTNIVAKIRDEQATRSTEDGDAA</sequence>
<dbReference type="Proteomes" id="UP001596317">
    <property type="component" value="Unassembled WGS sequence"/>
</dbReference>
<proteinExistence type="predicted"/>
<name>A0ABW1ZEN8_9DEIO</name>
<keyword evidence="2" id="KW-1185">Reference proteome</keyword>
<comment type="caution">
    <text evidence="1">The sequence shown here is derived from an EMBL/GenBank/DDBJ whole genome shotgun (WGS) entry which is preliminary data.</text>
</comment>